<reference evidence="2 3" key="1">
    <citation type="journal article" date="2011" name="Genome Biol.">
        <title>Comparative genome sequence analysis underscores mycoparasitism as the ancestral life style of Trichoderma.</title>
        <authorList>
            <person name="Kubicek C.P."/>
            <person name="Herrera-Estrella A."/>
            <person name="Seidl-Seiboth V."/>
            <person name="Martinez D.A."/>
            <person name="Druzhinina I.S."/>
            <person name="Thon M."/>
            <person name="Zeilinger S."/>
            <person name="Casas-Flores S."/>
            <person name="Horwitz B.A."/>
            <person name="Mukherjee P.K."/>
            <person name="Mukherjee M."/>
            <person name="Kredics L."/>
            <person name="Alcaraz L.D."/>
            <person name="Aerts A."/>
            <person name="Antal Z."/>
            <person name="Atanasova L."/>
            <person name="Cervantes-Badillo M.G."/>
            <person name="Challacombe J."/>
            <person name="Chertkov O."/>
            <person name="McCluskey K."/>
            <person name="Coulpier F."/>
            <person name="Deshpande N."/>
            <person name="von Doehren H."/>
            <person name="Ebbole D.J."/>
            <person name="Esquivel-Naranjo E.U."/>
            <person name="Fekete E."/>
            <person name="Flipphi M."/>
            <person name="Glaser F."/>
            <person name="Gomez-Rodriguez E.Y."/>
            <person name="Gruber S."/>
            <person name="Han C."/>
            <person name="Henrissat B."/>
            <person name="Hermosa R."/>
            <person name="Hernandez-Onate M."/>
            <person name="Karaffa L."/>
            <person name="Kosti I."/>
            <person name="Le Crom S."/>
            <person name="Lindquist E."/>
            <person name="Lucas S."/>
            <person name="Luebeck M."/>
            <person name="Luebeck P.S."/>
            <person name="Margeot A."/>
            <person name="Metz B."/>
            <person name="Misra M."/>
            <person name="Nevalainen H."/>
            <person name="Omann M."/>
            <person name="Packer N."/>
            <person name="Perrone G."/>
            <person name="Uresti-Rivera E.E."/>
            <person name="Salamov A."/>
            <person name="Schmoll M."/>
            <person name="Seiboth B."/>
            <person name="Shapiro H."/>
            <person name="Sukno S."/>
            <person name="Tamayo-Ramos J.A."/>
            <person name="Tisch D."/>
            <person name="Wiest A."/>
            <person name="Wilkinson H.H."/>
            <person name="Zhang M."/>
            <person name="Coutinho P.M."/>
            <person name="Kenerley C.M."/>
            <person name="Monte E."/>
            <person name="Baker S.E."/>
            <person name="Grigoriev I.V."/>
        </authorList>
    </citation>
    <scope>NUCLEOTIDE SEQUENCE [LARGE SCALE GENOMIC DNA]</scope>
    <source>
        <strain evidence="3">ATCC 20476 / IMI 206040</strain>
    </source>
</reference>
<feature type="region of interest" description="Disordered" evidence="1">
    <location>
        <begin position="57"/>
        <end position="92"/>
    </location>
</feature>
<sequence>MSCGGTYASVQYSVQHSGIRKRKGRIFAAPTPPVRIDRHDRAEARLMGRRRWRKLFGTDGGMAEGNRGRRGEQSPERRANKNQSSRVTRTKNSLWSLDRGERRVLRLLGGDSMTFFFSLGKGESFFFWGCLKQGQGVLAAVWNRVSSFVGPLVFVSAGRQSQRCGEDPLPVFISACCNAFAAKYVL</sequence>
<feature type="compositionally biased region" description="Polar residues" evidence="1">
    <location>
        <begin position="81"/>
        <end position="92"/>
    </location>
</feature>
<keyword evidence="3" id="KW-1185">Reference proteome</keyword>
<accession>G9NH47</accession>
<evidence type="ECO:0000256" key="1">
    <source>
        <dbReference type="SAM" id="MobiDB-lite"/>
    </source>
</evidence>
<dbReference type="EMBL" id="ABDG02000015">
    <property type="protein sequence ID" value="EHK49943.1"/>
    <property type="molecule type" value="Genomic_DNA"/>
</dbReference>
<name>G9NH47_HYPAI</name>
<evidence type="ECO:0000313" key="3">
    <source>
        <dbReference type="Proteomes" id="UP000005426"/>
    </source>
</evidence>
<evidence type="ECO:0000313" key="2">
    <source>
        <dbReference type="EMBL" id="EHK49943.1"/>
    </source>
</evidence>
<feature type="compositionally biased region" description="Basic and acidic residues" evidence="1">
    <location>
        <begin position="66"/>
        <end position="79"/>
    </location>
</feature>
<dbReference type="Proteomes" id="UP000005426">
    <property type="component" value="Unassembled WGS sequence"/>
</dbReference>
<proteinExistence type="predicted"/>
<dbReference type="HOGENOM" id="CLU_1454609_0_0_1"/>
<organism evidence="2 3">
    <name type="scientific">Hypocrea atroviridis (strain ATCC 20476 / IMI 206040)</name>
    <name type="common">Trichoderma atroviride</name>
    <dbReference type="NCBI Taxonomy" id="452589"/>
    <lineage>
        <taxon>Eukaryota</taxon>
        <taxon>Fungi</taxon>
        <taxon>Dikarya</taxon>
        <taxon>Ascomycota</taxon>
        <taxon>Pezizomycotina</taxon>
        <taxon>Sordariomycetes</taxon>
        <taxon>Hypocreomycetidae</taxon>
        <taxon>Hypocreales</taxon>
        <taxon>Hypocreaceae</taxon>
        <taxon>Trichoderma</taxon>
    </lineage>
</organism>
<dbReference type="AlphaFoldDB" id="G9NH47"/>
<comment type="caution">
    <text evidence="2">The sequence shown here is derived from an EMBL/GenBank/DDBJ whole genome shotgun (WGS) entry which is preliminary data.</text>
</comment>
<protein>
    <submittedName>
        <fullName evidence="2">Uncharacterized protein</fullName>
    </submittedName>
</protein>
<gene>
    <name evidence="2" type="ORF">TRIATDRAFT_297317</name>
</gene>